<evidence type="ECO:0000313" key="4">
    <source>
        <dbReference type="Proteomes" id="UP000093432"/>
    </source>
</evidence>
<dbReference type="STRING" id="651561.BBI00_05470"/>
<evidence type="ECO:0000313" key="5">
    <source>
        <dbReference type="Proteomes" id="UP001350005"/>
    </source>
</evidence>
<reference evidence="2 5" key="3">
    <citation type="submission" date="2024-01" db="EMBL/GenBank/DDBJ databases">
        <title>Whole genome of Chryseobacterium arthrosphaerae NNCa 2741.</title>
        <authorList>
            <person name="Boriskina E.V."/>
            <person name="Gordinskaya N.A."/>
            <person name="Kropotov V.S."/>
            <person name="Alekseeva A.E."/>
            <person name="Makhova M.A."/>
            <person name="Kryazhev D.V."/>
            <person name="Shkurkina I.S."/>
        </authorList>
    </citation>
    <scope>NUCLEOTIDE SEQUENCE [LARGE SCALE GENOMIC DNA]</scope>
    <source>
        <strain evidence="2 5">NNCa 2741</strain>
    </source>
</reference>
<dbReference type="Proteomes" id="UP001350005">
    <property type="component" value="Unassembled WGS sequence"/>
</dbReference>
<evidence type="ECO:0000256" key="1">
    <source>
        <dbReference type="SAM" id="MobiDB-lite"/>
    </source>
</evidence>
<reference evidence="4" key="2">
    <citation type="submission" date="2016-07" db="EMBL/GenBank/DDBJ databases">
        <authorList>
            <person name="Florea S."/>
            <person name="Webb J.S."/>
            <person name="Jaromczyk J."/>
            <person name="Schardl C.L."/>
        </authorList>
    </citation>
    <scope>NUCLEOTIDE SEQUENCE [LARGE SCALE GENOMIC DNA]</scope>
    <source>
        <strain evidence="4">CC-VM-7</strain>
    </source>
</reference>
<dbReference type="Proteomes" id="UP000093432">
    <property type="component" value="Unassembled WGS sequence"/>
</dbReference>
<keyword evidence="5" id="KW-1185">Reference proteome</keyword>
<dbReference type="RefSeq" id="WP_065397818.1">
    <property type="nucleotide sequence ID" value="NZ_CP073074.1"/>
</dbReference>
<dbReference type="GeneID" id="78301249"/>
<dbReference type="AlphaFoldDB" id="A0A1B8ZQG3"/>
<evidence type="ECO:0000313" key="2">
    <source>
        <dbReference type="EMBL" id="MEE6128753.1"/>
    </source>
</evidence>
<dbReference type="EMBL" id="JAZGJU010000032">
    <property type="protein sequence ID" value="MEE6128753.1"/>
    <property type="molecule type" value="Genomic_DNA"/>
</dbReference>
<feature type="region of interest" description="Disordered" evidence="1">
    <location>
        <begin position="40"/>
        <end position="78"/>
    </location>
</feature>
<accession>A0A1B8ZQG3</accession>
<name>A0A1B8ZQG3_9FLAO</name>
<sequence length="78" mass="8439">MKFIISAAILGLVVLSCKKERTERTVITDSIITDTMRTDTATAITPVPAPLPSDTMRTDSTSSGKNKDTAKTPKKKRS</sequence>
<gene>
    <name evidence="3" type="ORF">BBI00_05470</name>
    <name evidence="2" type="ORF">V2E39_15255</name>
</gene>
<organism evidence="3 4">
    <name type="scientific">Chryseobacterium arthrosphaerae</name>
    <dbReference type="NCBI Taxonomy" id="651561"/>
    <lineage>
        <taxon>Bacteria</taxon>
        <taxon>Pseudomonadati</taxon>
        <taxon>Bacteroidota</taxon>
        <taxon>Flavobacteriia</taxon>
        <taxon>Flavobacteriales</taxon>
        <taxon>Weeksellaceae</taxon>
        <taxon>Chryseobacterium group</taxon>
        <taxon>Chryseobacterium</taxon>
    </lineage>
</organism>
<comment type="caution">
    <text evidence="3">The sequence shown here is derived from an EMBL/GenBank/DDBJ whole genome shotgun (WGS) entry which is preliminary data.</text>
</comment>
<dbReference type="OrthoDB" id="1275246at2"/>
<dbReference type="EMBL" id="MAYG01000001">
    <property type="protein sequence ID" value="OCA73824.1"/>
    <property type="molecule type" value="Genomic_DNA"/>
</dbReference>
<proteinExistence type="predicted"/>
<dbReference type="PROSITE" id="PS51257">
    <property type="entry name" value="PROKAR_LIPOPROTEIN"/>
    <property type="match status" value="1"/>
</dbReference>
<reference evidence="3" key="1">
    <citation type="submission" date="2016-07" db="EMBL/GenBank/DDBJ databases">
        <authorList>
            <person name="Jeong J.-J."/>
            <person name="Kim D.W."/>
            <person name="Sang M.K."/>
            <person name="Choi I.-G."/>
            <person name="Kim K.D."/>
        </authorList>
    </citation>
    <scope>NUCLEOTIDE SEQUENCE</scope>
    <source>
        <strain evidence="3">CC-VM-7</strain>
    </source>
</reference>
<protein>
    <submittedName>
        <fullName evidence="3">Uncharacterized protein</fullName>
    </submittedName>
</protein>
<evidence type="ECO:0000313" key="3">
    <source>
        <dbReference type="EMBL" id="OCA73824.1"/>
    </source>
</evidence>